<dbReference type="SUPFAM" id="SSF53474">
    <property type="entry name" value="alpha/beta-Hydrolases"/>
    <property type="match status" value="1"/>
</dbReference>
<proteinExistence type="inferred from homology"/>
<dbReference type="InterPro" id="IPR002925">
    <property type="entry name" value="Dienelactn_hydro"/>
</dbReference>
<dbReference type="EMBL" id="JAGMWT010000021">
    <property type="protein sequence ID" value="KAH7112582.1"/>
    <property type="molecule type" value="Genomic_DNA"/>
</dbReference>
<dbReference type="AlphaFoldDB" id="A0A9P9D4Z4"/>
<dbReference type="OrthoDB" id="2498029at2759"/>
<dbReference type="Pfam" id="PF01738">
    <property type="entry name" value="DLH"/>
    <property type="match status" value="1"/>
</dbReference>
<reference evidence="3" key="1">
    <citation type="journal article" date="2021" name="Nat. Commun.">
        <title>Genetic determinants of endophytism in the Arabidopsis root mycobiome.</title>
        <authorList>
            <person name="Mesny F."/>
            <person name="Miyauchi S."/>
            <person name="Thiergart T."/>
            <person name="Pickel B."/>
            <person name="Atanasova L."/>
            <person name="Karlsson M."/>
            <person name="Huettel B."/>
            <person name="Barry K.W."/>
            <person name="Haridas S."/>
            <person name="Chen C."/>
            <person name="Bauer D."/>
            <person name="Andreopoulos W."/>
            <person name="Pangilinan J."/>
            <person name="LaButti K."/>
            <person name="Riley R."/>
            <person name="Lipzen A."/>
            <person name="Clum A."/>
            <person name="Drula E."/>
            <person name="Henrissat B."/>
            <person name="Kohler A."/>
            <person name="Grigoriev I.V."/>
            <person name="Martin F.M."/>
            <person name="Hacquard S."/>
        </authorList>
    </citation>
    <scope>NUCLEOTIDE SEQUENCE</scope>
    <source>
        <strain evidence="3">MPI-CAGE-CH-0243</strain>
    </source>
</reference>
<dbReference type="Proteomes" id="UP000700596">
    <property type="component" value="Unassembled WGS sequence"/>
</dbReference>
<keyword evidence="4" id="KW-1185">Reference proteome</keyword>
<evidence type="ECO:0000313" key="3">
    <source>
        <dbReference type="EMBL" id="KAH7112582.1"/>
    </source>
</evidence>
<accession>A0A9P9D4Z4</accession>
<evidence type="ECO:0000256" key="1">
    <source>
        <dbReference type="ARBA" id="ARBA00029464"/>
    </source>
</evidence>
<dbReference type="PANTHER" id="PTHR47751">
    <property type="entry name" value="SUPERFAMILY HYDROLASE, PUTATIVE (AFU_ORTHOLOGUE AFUA_2G16580)-RELATED"/>
    <property type="match status" value="1"/>
</dbReference>
<dbReference type="Gene3D" id="3.40.50.1820">
    <property type="entry name" value="alpha/beta hydrolase"/>
    <property type="match status" value="1"/>
</dbReference>
<comment type="caution">
    <text evidence="3">The sequence shown here is derived from an EMBL/GenBank/DDBJ whole genome shotgun (WGS) entry which is preliminary data.</text>
</comment>
<evidence type="ECO:0000259" key="2">
    <source>
        <dbReference type="Pfam" id="PF01738"/>
    </source>
</evidence>
<protein>
    <submittedName>
        <fullName evidence="3">X-Pro dipeptidyl-peptidase protein</fullName>
    </submittedName>
</protein>
<comment type="similarity">
    <text evidence="1">Belongs to the polyketide transferase af380 family.</text>
</comment>
<dbReference type="GO" id="GO:0016787">
    <property type="term" value="F:hydrolase activity"/>
    <property type="evidence" value="ECO:0007669"/>
    <property type="project" value="InterPro"/>
</dbReference>
<dbReference type="Gene3D" id="1.10.10.800">
    <property type="match status" value="1"/>
</dbReference>
<name>A0A9P9D4Z4_9PLEO</name>
<feature type="domain" description="Dienelactone hydrolase" evidence="2">
    <location>
        <begin position="32"/>
        <end position="139"/>
    </location>
</feature>
<gene>
    <name evidence="3" type="ORF">B0J11DRAFT_597985</name>
</gene>
<dbReference type="PANTHER" id="PTHR47751:SF1">
    <property type="entry name" value="SUPERFAMILY HYDROLASE, PUTATIVE (AFU_ORTHOLOGUE AFUA_2G16580)-RELATED"/>
    <property type="match status" value="1"/>
</dbReference>
<sequence length="308" mass="33585">MQPIQIIKGGIHLAGLLFQPDSDNKTLESGVNSTLPGVVVIHPGGGVKEQAATVYAQRLSEQGFVAVAYDAAHQGDSGGLPRFLKDPNARVSDASAVADYLEKLPYVDSERILVVGICAGGAYAAAAAKGDHRFKAVAMVSAVNIGDGTRLGWYGTEDALGKVALLEEAAERIANESTGAEPGIVHYVPPKPDENTPYDLRDASNYYLTPRAQHPNAQNKMIDRSTPLLVGFDAWIYTELYLTNPVLIIVGELAESKWHSDRIYNKLNGTNPNVRMITMPNGRHMDFYDQDEYVNPAIREITDFFNRI</sequence>
<dbReference type="InterPro" id="IPR029058">
    <property type="entry name" value="AB_hydrolase_fold"/>
</dbReference>
<dbReference type="InterPro" id="IPR051411">
    <property type="entry name" value="Polyketide_trans_af380"/>
</dbReference>
<organism evidence="3 4">
    <name type="scientific">Dendryphion nanum</name>
    <dbReference type="NCBI Taxonomy" id="256645"/>
    <lineage>
        <taxon>Eukaryota</taxon>
        <taxon>Fungi</taxon>
        <taxon>Dikarya</taxon>
        <taxon>Ascomycota</taxon>
        <taxon>Pezizomycotina</taxon>
        <taxon>Dothideomycetes</taxon>
        <taxon>Pleosporomycetidae</taxon>
        <taxon>Pleosporales</taxon>
        <taxon>Torulaceae</taxon>
        <taxon>Dendryphion</taxon>
    </lineage>
</organism>
<evidence type="ECO:0000313" key="4">
    <source>
        <dbReference type="Proteomes" id="UP000700596"/>
    </source>
</evidence>